<keyword evidence="2" id="KW-0813">Transport</keyword>
<gene>
    <name evidence="2" type="ORF">MRX98_07575</name>
</gene>
<dbReference type="InterPro" id="IPR009061">
    <property type="entry name" value="DNA-bd_dom_put_sf"/>
</dbReference>
<dbReference type="SUPFAM" id="SSF55804">
    <property type="entry name" value="Phoshotransferase/anion transport protein"/>
    <property type="match status" value="1"/>
</dbReference>
<dbReference type="Pfam" id="PF00359">
    <property type="entry name" value="PTS_EIIA_2"/>
    <property type="match status" value="1"/>
</dbReference>
<keyword evidence="2" id="KW-0762">Sugar transport</keyword>
<dbReference type="PANTHER" id="PTHR47738:SF1">
    <property type="entry name" value="NITROGEN REGULATORY PROTEIN"/>
    <property type="match status" value="1"/>
</dbReference>
<dbReference type="Proteomes" id="UP001165427">
    <property type="component" value="Unassembled WGS sequence"/>
</dbReference>
<sequence>MMVLSLKEVARQLRMPVETVRRWVLQGKIPMQMNRGEYTIRQEMLRRWAGEHHLKIYGAPADETVPFDQVEPVFDGILPAMQRGGVFHDLKGDTKVDALRAAVERIPNIPPAVRDQLCAKLMEREQLASTGIGHGIAMPHPRSNPDWPLAVPQISTCFLARPVAFDAIDGRPVSVLMVLLSGSTRLHLTMMSKLAFHLRDKAFRDFLLAMPSAEALWAQVAAVETAGGQE</sequence>
<organism evidence="2 3">
    <name type="scientific">Desulfatitalea alkaliphila</name>
    <dbReference type="NCBI Taxonomy" id="2929485"/>
    <lineage>
        <taxon>Bacteria</taxon>
        <taxon>Pseudomonadati</taxon>
        <taxon>Thermodesulfobacteriota</taxon>
        <taxon>Desulfobacteria</taxon>
        <taxon>Desulfobacterales</taxon>
        <taxon>Desulfosarcinaceae</taxon>
        <taxon>Desulfatitalea</taxon>
    </lineage>
</organism>
<dbReference type="Pfam" id="PF12728">
    <property type="entry name" value="HTH_17"/>
    <property type="match status" value="1"/>
</dbReference>
<dbReference type="PANTHER" id="PTHR47738">
    <property type="entry name" value="PTS SYSTEM FRUCTOSE-LIKE EIIA COMPONENT-RELATED"/>
    <property type="match status" value="1"/>
</dbReference>
<dbReference type="SUPFAM" id="SSF46955">
    <property type="entry name" value="Putative DNA-binding domain"/>
    <property type="match status" value="1"/>
</dbReference>
<dbReference type="RefSeq" id="WP_246904756.1">
    <property type="nucleotide sequence ID" value="NZ_JALJRB010000006.1"/>
</dbReference>
<comment type="caution">
    <text evidence="2">The sequence shown here is derived from an EMBL/GenBank/DDBJ whole genome shotgun (WGS) entry which is preliminary data.</text>
</comment>
<dbReference type="InterPro" id="IPR041657">
    <property type="entry name" value="HTH_17"/>
</dbReference>
<dbReference type="AlphaFoldDB" id="A0AA41UIS9"/>
<dbReference type="Gene3D" id="3.40.930.10">
    <property type="entry name" value="Mannitol-specific EII, Chain A"/>
    <property type="match status" value="1"/>
</dbReference>
<evidence type="ECO:0000259" key="1">
    <source>
        <dbReference type="PROSITE" id="PS51094"/>
    </source>
</evidence>
<reference evidence="2" key="1">
    <citation type="submission" date="2022-04" db="EMBL/GenBank/DDBJ databases">
        <title>Desulfatitalea alkaliphila sp. nov., a novel anaerobic sulfate-reducing bacterium isolated from terrestrial mud volcano, Taman Peninsula, Russia.</title>
        <authorList>
            <person name="Khomyakova M.A."/>
            <person name="Merkel A.Y."/>
            <person name="Slobodkin A.I."/>
        </authorList>
    </citation>
    <scope>NUCLEOTIDE SEQUENCE</scope>
    <source>
        <strain evidence="2">M08but</strain>
    </source>
</reference>
<feature type="domain" description="PTS EIIA type-2" evidence="1">
    <location>
        <begin position="79"/>
        <end position="223"/>
    </location>
</feature>
<keyword evidence="3" id="KW-1185">Reference proteome</keyword>
<evidence type="ECO:0000313" key="2">
    <source>
        <dbReference type="EMBL" id="MCJ8500429.1"/>
    </source>
</evidence>
<accession>A0AA41UIS9</accession>
<proteinExistence type="predicted"/>
<dbReference type="CDD" id="cd00211">
    <property type="entry name" value="PTS_IIA_fru"/>
    <property type="match status" value="1"/>
</dbReference>
<dbReference type="InterPro" id="IPR051541">
    <property type="entry name" value="PTS_SugarTrans_NitroReg"/>
</dbReference>
<dbReference type="GO" id="GO:0030295">
    <property type="term" value="F:protein kinase activator activity"/>
    <property type="evidence" value="ECO:0007669"/>
    <property type="project" value="TreeGrafter"/>
</dbReference>
<name>A0AA41UIS9_9BACT</name>
<dbReference type="InterPro" id="IPR016152">
    <property type="entry name" value="PTrfase/Anion_transptr"/>
</dbReference>
<protein>
    <submittedName>
        <fullName evidence="2">PTS sugar transporter subunit IIA</fullName>
    </submittedName>
</protein>
<dbReference type="EMBL" id="JALJRB010000006">
    <property type="protein sequence ID" value="MCJ8500429.1"/>
    <property type="molecule type" value="Genomic_DNA"/>
</dbReference>
<evidence type="ECO:0000313" key="3">
    <source>
        <dbReference type="Proteomes" id="UP001165427"/>
    </source>
</evidence>
<dbReference type="PROSITE" id="PS51094">
    <property type="entry name" value="PTS_EIIA_TYPE_2"/>
    <property type="match status" value="1"/>
</dbReference>
<dbReference type="InterPro" id="IPR002178">
    <property type="entry name" value="PTS_EIIA_type-2_dom"/>
</dbReference>